<sequence length="389" mass="44097">MSSPAELSLYDISKFLFYPSYELFQSSQNNNTNGTTTTNVTHASLSKLFPNSVENISSIVNSCFFIVVFTILIGVIGFIMYKARETTKRNHKILFFLLSVFILVQYFGLIFRLVYNGTALRVNQFVDLTQVTNLNSYQVVLWVFSVIENVLVISQMATILVIMSFIMAIFLKTVKMAGAMTAKTYKIIWWSVSVITAISATIFIALIIVNGVINLLLKMKILRTDVTPIYVILFLIFLGVMIMETVLFIAIGARLLHVVKKRSQNVSQAKSNQSSMNLAQSLQRPYIKIVGLIIGMIVSAFIQILAAVVSIFTSLYAGYLHIIDYFLQCFGVLVFAIFVLLLYNPLILQYEAKNENQTVPYQNQEMKEKEVHQIEQHINDQPVHQDTKV</sequence>
<accession>A0AA88KRA4</accession>
<keyword evidence="1" id="KW-1133">Transmembrane helix</keyword>
<evidence type="ECO:0000313" key="2">
    <source>
        <dbReference type="EMBL" id="KAG2392514.1"/>
    </source>
</evidence>
<feature type="transmembrane region" description="Helical" evidence="1">
    <location>
        <begin position="229"/>
        <end position="253"/>
    </location>
</feature>
<comment type="caution">
    <text evidence="2">The sequence shown here is derived from an EMBL/GenBank/DDBJ whole genome shotgun (WGS) entry which is preliminary data.</text>
</comment>
<feature type="transmembrane region" description="Helical" evidence="1">
    <location>
        <begin position="59"/>
        <end position="81"/>
    </location>
</feature>
<dbReference type="RefSeq" id="XP_044554408.1">
    <property type="nucleotide sequence ID" value="XM_044686873.1"/>
</dbReference>
<proteinExistence type="predicted"/>
<dbReference type="Proteomes" id="UP000816034">
    <property type="component" value="Unassembled WGS sequence"/>
</dbReference>
<evidence type="ECO:0000313" key="3">
    <source>
        <dbReference type="Proteomes" id="UP000816034"/>
    </source>
</evidence>
<feature type="transmembrane region" description="Helical" evidence="1">
    <location>
        <begin position="325"/>
        <end position="343"/>
    </location>
</feature>
<reference evidence="2 3" key="1">
    <citation type="journal article" date="2018" name="BMC Genomics">
        <title>The genome of Naegleria lovaniensis, the basis for a comparative approach to unravel pathogenicity factors of the human pathogenic amoeba N. fowleri.</title>
        <authorList>
            <person name="Liechti N."/>
            <person name="Schurch N."/>
            <person name="Bruggmann R."/>
            <person name="Wittwer M."/>
        </authorList>
    </citation>
    <scope>NUCLEOTIDE SEQUENCE [LARGE SCALE GENOMIC DNA]</scope>
    <source>
        <strain evidence="2 3">ATCC 30569</strain>
    </source>
</reference>
<feature type="transmembrane region" description="Helical" evidence="1">
    <location>
        <begin position="93"/>
        <end position="115"/>
    </location>
</feature>
<organism evidence="2 3">
    <name type="scientific">Naegleria lovaniensis</name>
    <name type="common">Amoeba</name>
    <dbReference type="NCBI Taxonomy" id="51637"/>
    <lineage>
        <taxon>Eukaryota</taxon>
        <taxon>Discoba</taxon>
        <taxon>Heterolobosea</taxon>
        <taxon>Tetramitia</taxon>
        <taxon>Eutetramitia</taxon>
        <taxon>Vahlkampfiidae</taxon>
        <taxon>Naegleria</taxon>
    </lineage>
</organism>
<feature type="transmembrane region" description="Helical" evidence="1">
    <location>
        <begin position="139"/>
        <end position="166"/>
    </location>
</feature>
<name>A0AA88KRA4_NAELO</name>
<keyword evidence="1" id="KW-0812">Transmembrane</keyword>
<dbReference type="AlphaFoldDB" id="A0AA88KRA4"/>
<dbReference type="GeneID" id="68103693"/>
<feature type="transmembrane region" description="Helical" evidence="1">
    <location>
        <begin position="187"/>
        <end position="209"/>
    </location>
</feature>
<protein>
    <recommendedName>
        <fullName evidence="4">THH1/TOM1/TOM3 domain-containing protein</fullName>
    </recommendedName>
</protein>
<evidence type="ECO:0008006" key="4">
    <source>
        <dbReference type="Google" id="ProtNLM"/>
    </source>
</evidence>
<feature type="transmembrane region" description="Helical" evidence="1">
    <location>
        <begin position="286"/>
        <end position="319"/>
    </location>
</feature>
<keyword evidence="1" id="KW-0472">Membrane</keyword>
<dbReference type="EMBL" id="PYSW02000004">
    <property type="protein sequence ID" value="KAG2392514.1"/>
    <property type="molecule type" value="Genomic_DNA"/>
</dbReference>
<keyword evidence="3" id="KW-1185">Reference proteome</keyword>
<gene>
    <name evidence="2" type="ORF">C9374_011239</name>
</gene>
<evidence type="ECO:0000256" key="1">
    <source>
        <dbReference type="SAM" id="Phobius"/>
    </source>
</evidence>